<dbReference type="RefSeq" id="XP_040726398.1">
    <property type="nucleotide sequence ID" value="XM_040870450.1"/>
</dbReference>
<evidence type="ECO:0000313" key="2">
    <source>
        <dbReference type="Proteomes" id="UP000193685"/>
    </source>
</evidence>
<dbReference type="AlphaFoldDB" id="A0A1Y2FKA0"/>
<sequence length="590" mass="56315">MTSTSAKSIRMQAFPVSYVDTGTSGTTRAYFLYSGGTLRGGYLPRKRQFAPDEFVIGFDGSGNMIAGTSSDVTTPLDSSNVVVATSSTSATSSSITIGVPTSVTDVSVTVGVSTTAASDSSTTVVSTTPAATGSTSAIVVPTIPTSDSTSAVVVPTVPPAVSSPSAPSTASGTLPTAVFSSAPVTVSVPPIATLPAATATTTYQLSAAGTPLVCSDTVITLAPAATFAASLITIDSNGVLACGGKQAYLKLQAPPSPNYDVVLFVPPPPTGQGIQPGYFSLATGSLVAQFTPFMRRRRRQVASLPVGLGPGGTLIAGLNVVPITGTPIGSSSSAVGSGSVQVPTVPVSSSAVAASSSQSGNNGIAPVASTPVTVTSTVTLTVPGTTQTVIAVQILINGLPFLGPGSGANGLAAGPGQVAVVVSIGNVLVAVSVGGVGPVGATIVSGAPALGGVAPVIVNVVTIVAPVVVVSGGSAVTTLTTVSGYVAITAGGAGLLPGTGAVTLVNAAPAVTVVATQTIVVPSVNAAGVTVLPAAGAAGVAGVIVPASAVPGVAAVAAAAGVPASPGAASKAVPAMIAGLCALAASVIML</sequence>
<organism evidence="1 2">
    <name type="scientific">Protomyces lactucae-debilis</name>
    <dbReference type="NCBI Taxonomy" id="2754530"/>
    <lineage>
        <taxon>Eukaryota</taxon>
        <taxon>Fungi</taxon>
        <taxon>Dikarya</taxon>
        <taxon>Ascomycota</taxon>
        <taxon>Taphrinomycotina</taxon>
        <taxon>Taphrinomycetes</taxon>
        <taxon>Taphrinales</taxon>
        <taxon>Protomycetaceae</taxon>
        <taxon>Protomyces</taxon>
    </lineage>
</organism>
<reference evidence="1 2" key="1">
    <citation type="submission" date="2016-07" db="EMBL/GenBank/DDBJ databases">
        <title>Pervasive Adenine N6-methylation of Active Genes in Fungi.</title>
        <authorList>
            <consortium name="DOE Joint Genome Institute"/>
            <person name="Mondo S.J."/>
            <person name="Dannebaum R.O."/>
            <person name="Kuo R.C."/>
            <person name="Labutti K."/>
            <person name="Haridas S."/>
            <person name="Kuo A."/>
            <person name="Salamov A."/>
            <person name="Ahrendt S.R."/>
            <person name="Lipzen A."/>
            <person name="Sullivan W."/>
            <person name="Andreopoulos W.B."/>
            <person name="Clum A."/>
            <person name="Lindquist E."/>
            <person name="Daum C."/>
            <person name="Ramamoorthy G.K."/>
            <person name="Gryganskyi A."/>
            <person name="Culley D."/>
            <person name="Magnuson J.K."/>
            <person name="James T.Y."/>
            <person name="O'Malley M.A."/>
            <person name="Stajich J.E."/>
            <person name="Spatafora J.W."/>
            <person name="Visel A."/>
            <person name="Grigoriev I.V."/>
        </authorList>
    </citation>
    <scope>NUCLEOTIDE SEQUENCE [LARGE SCALE GENOMIC DNA]</scope>
    <source>
        <strain evidence="1 2">12-1054</strain>
    </source>
</reference>
<protein>
    <submittedName>
        <fullName evidence="1">Uncharacterized protein</fullName>
    </submittedName>
</protein>
<comment type="caution">
    <text evidence="1">The sequence shown here is derived from an EMBL/GenBank/DDBJ whole genome shotgun (WGS) entry which is preliminary data.</text>
</comment>
<dbReference type="OMA" id="EAGPYAN"/>
<dbReference type="EMBL" id="MCFI01000006">
    <property type="protein sequence ID" value="ORY84380.1"/>
    <property type="molecule type" value="Genomic_DNA"/>
</dbReference>
<dbReference type="STRING" id="56484.A0A1Y2FKA0"/>
<evidence type="ECO:0000313" key="1">
    <source>
        <dbReference type="EMBL" id="ORY84380.1"/>
    </source>
</evidence>
<accession>A0A1Y2FKA0</accession>
<proteinExistence type="predicted"/>
<keyword evidence="2" id="KW-1185">Reference proteome</keyword>
<gene>
    <name evidence="1" type="ORF">BCR37DRAFT_386548</name>
</gene>
<dbReference type="Proteomes" id="UP000193685">
    <property type="component" value="Unassembled WGS sequence"/>
</dbReference>
<name>A0A1Y2FKA0_PROLT</name>
<dbReference type="GeneID" id="63787049"/>